<comment type="caution">
    <text evidence="10">The sequence shown here is derived from an EMBL/GenBank/DDBJ whole genome shotgun (WGS) entry which is preliminary data.</text>
</comment>
<dbReference type="Gene3D" id="3.50.50.60">
    <property type="entry name" value="FAD/NAD(P)-binding domain"/>
    <property type="match status" value="2"/>
</dbReference>
<organism evidence="10 11">
    <name type="scientific">Streptomyces xinghaiensis</name>
    <dbReference type="NCBI Taxonomy" id="1038928"/>
    <lineage>
        <taxon>Bacteria</taxon>
        <taxon>Bacillati</taxon>
        <taxon>Actinomycetota</taxon>
        <taxon>Actinomycetes</taxon>
        <taxon>Kitasatosporales</taxon>
        <taxon>Streptomycetaceae</taxon>
        <taxon>Streptomyces</taxon>
    </lineage>
</organism>
<feature type="compositionally biased region" description="Gly residues" evidence="7">
    <location>
        <begin position="19"/>
        <end position="29"/>
    </location>
</feature>
<dbReference type="InterPro" id="IPR016156">
    <property type="entry name" value="FAD/NAD-linked_Rdtase_dimer_sf"/>
</dbReference>
<evidence type="ECO:0000259" key="9">
    <source>
        <dbReference type="Pfam" id="PF07992"/>
    </source>
</evidence>
<evidence type="ECO:0000256" key="2">
    <source>
        <dbReference type="ARBA" id="ARBA00022630"/>
    </source>
</evidence>
<dbReference type="EMBL" id="JNAD02000005">
    <property type="protein sequence ID" value="RKM96025.1"/>
    <property type="molecule type" value="Genomic_DNA"/>
</dbReference>
<evidence type="ECO:0000259" key="8">
    <source>
        <dbReference type="Pfam" id="PF02852"/>
    </source>
</evidence>
<feature type="binding site" evidence="5">
    <location>
        <position position="172"/>
    </location>
    <ligand>
        <name>FAD</name>
        <dbReference type="ChEBI" id="CHEBI:57692"/>
    </ligand>
</feature>
<dbReference type="InterPro" id="IPR050151">
    <property type="entry name" value="Class-I_Pyr_Nuc-Dis_Oxidored"/>
</dbReference>
<evidence type="ECO:0000313" key="10">
    <source>
        <dbReference type="EMBL" id="RKM96025.1"/>
    </source>
</evidence>
<evidence type="ECO:0000256" key="6">
    <source>
        <dbReference type="PIRSR" id="PIRSR000350-4"/>
    </source>
</evidence>
<feature type="binding site" evidence="5">
    <location>
        <begin position="202"/>
        <end position="204"/>
    </location>
    <ligand>
        <name>FAD</name>
        <dbReference type="ChEBI" id="CHEBI:57692"/>
    </ligand>
</feature>
<dbReference type="InterPro" id="IPR004099">
    <property type="entry name" value="Pyr_nucl-diS_OxRdtase_dimer"/>
</dbReference>
<dbReference type="InterPro" id="IPR036188">
    <property type="entry name" value="FAD/NAD-bd_sf"/>
</dbReference>
<keyword evidence="3 5" id="KW-0274">FAD</keyword>
<evidence type="ECO:0000313" key="11">
    <source>
        <dbReference type="Proteomes" id="UP000028058"/>
    </source>
</evidence>
<dbReference type="PANTHER" id="PTHR22912">
    <property type="entry name" value="DISULFIDE OXIDOREDUCTASE"/>
    <property type="match status" value="1"/>
</dbReference>
<keyword evidence="4 5" id="KW-0520">NAD</keyword>
<feature type="disulfide bond" description="Redox-active" evidence="6">
    <location>
        <begin position="100"/>
        <end position="105"/>
    </location>
</feature>
<comment type="similarity">
    <text evidence="1">Belongs to the class-I pyridine nucleotide-disulfide oxidoreductase family.</text>
</comment>
<dbReference type="GO" id="GO:0050660">
    <property type="term" value="F:flavin adenine dinucleotide binding"/>
    <property type="evidence" value="ECO:0007669"/>
    <property type="project" value="TreeGrafter"/>
</dbReference>
<dbReference type="SUPFAM" id="SSF51905">
    <property type="entry name" value="FAD/NAD(P)-binding domain"/>
    <property type="match status" value="1"/>
</dbReference>
<gene>
    <name evidence="10" type="ORF">SFRA_013645</name>
</gene>
<feature type="binding site" evidence="5">
    <location>
        <position position="328"/>
    </location>
    <ligand>
        <name>NAD(+)</name>
        <dbReference type="ChEBI" id="CHEBI:57540"/>
    </ligand>
</feature>
<evidence type="ECO:0000256" key="1">
    <source>
        <dbReference type="ARBA" id="ARBA00007532"/>
    </source>
</evidence>
<feature type="domain" description="FAD/NAD(P)-binding" evidence="9">
    <location>
        <begin position="63"/>
        <end position="384"/>
    </location>
</feature>
<dbReference type="Pfam" id="PF02852">
    <property type="entry name" value="Pyr_redox_dim"/>
    <property type="match status" value="1"/>
</dbReference>
<evidence type="ECO:0000256" key="7">
    <source>
        <dbReference type="SAM" id="MobiDB-lite"/>
    </source>
</evidence>
<feature type="binding site" evidence="5">
    <location>
        <position position="109"/>
    </location>
    <ligand>
        <name>FAD</name>
        <dbReference type="ChEBI" id="CHEBI:57692"/>
    </ligand>
</feature>
<evidence type="ECO:0000256" key="3">
    <source>
        <dbReference type="ARBA" id="ARBA00022827"/>
    </source>
</evidence>
<dbReference type="OrthoDB" id="9800167at2"/>
<dbReference type="PIRSF" id="PIRSF000350">
    <property type="entry name" value="Mercury_reductase_MerA"/>
    <property type="match status" value="1"/>
</dbReference>
<dbReference type="RefSeq" id="WP_078649873.1">
    <property type="nucleotide sequence ID" value="NZ_JNAD02000005.1"/>
</dbReference>
<dbReference type="GO" id="GO:0006103">
    <property type="term" value="P:2-oxoglutarate metabolic process"/>
    <property type="evidence" value="ECO:0007669"/>
    <property type="project" value="TreeGrafter"/>
</dbReference>
<dbReference type="InterPro" id="IPR023753">
    <property type="entry name" value="FAD/NAD-binding_dom"/>
</dbReference>
<dbReference type="Pfam" id="PF07992">
    <property type="entry name" value="Pyr_redox_2"/>
    <property type="match status" value="1"/>
</dbReference>
<accession>A0A3M8EWX2</accession>
<protein>
    <submittedName>
        <fullName evidence="10">NAD(P)/FAD-dependent oxidoreductase</fullName>
    </submittedName>
</protein>
<dbReference type="Proteomes" id="UP000028058">
    <property type="component" value="Unassembled WGS sequence"/>
</dbReference>
<feature type="domain" description="Pyridine nucleotide-disulphide oxidoreductase dimerisation" evidence="8">
    <location>
        <begin position="425"/>
        <end position="531"/>
    </location>
</feature>
<evidence type="ECO:0000256" key="5">
    <source>
        <dbReference type="PIRSR" id="PIRSR000350-3"/>
    </source>
</evidence>
<dbReference type="SUPFAM" id="SSF55424">
    <property type="entry name" value="FAD/NAD-linked reductases, dimerisation (C-terminal) domain"/>
    <property type="match status" value="1"/>
</dbReference>
<feature type="binding site" evidence="5">
    <location>
        <position position="370"/>
    </location>
    <ligand>
        <name>FAD</name>
        <dbReference type="ChEBI" id="CHEBI:57692"/>
    </ligand>
</feature>
<dbReference type="PRINTS" id="PR00368">
    <property type="entry name" value="FADPNR"/>
</dbReference>
<dbReference type="GO" id="GO:0004148">
    <property type="term" value="F:dihydrolipoyl dehydrogenase (NADH) activity"/>
    <property type="evidence" value="ECO:0007669"/>
    <property type="project" value="TreeGrafter"/>
</dbReference>
<reference evidence="10 11" key="1">
    <citation type="journal article" date="2014" name="Genome Announc.">
        <title>Draft Genome Sequence of Streptomyces fradiae ATCC 19609, a Strain Highly Sensitive to Antibiotics.</title>
        <authorList>
            <person name="Bekker O.B."/>
            <person name="Klimina K.M."/>
            <person name="Vatlin A.A."/>
            <person name="Zakharevich N.V."/>
            <person name="Kasianov A.S."/>
            <person name="Danilenko V.N."/>
        </authorList>
    </citation>
    <scope>NUCLEOTIDE SEQUENCE [LARGE SCALE GENOMIC DNA]</scope>
    <source>
        <strain evidence="10 11">ATCC 19609</strain>
    </source>
</reference>
<dbReference type="InterPro" id="IPR001100">
    <property type="entry name" value="Pyr_nuc-diS_OxRdtase"/>
</dbReference>
<dbReference type="AlphaFoldDB" id="A0A3M8EWX2"/>
<feature type="binding site" evidence="5">
    <location>
        <begin position="239"/>
        <end position="246"/>
    </location>
    <ligand>
        <name>NAD(+)</name>
        <dbReference type="ChEBI" id="CHEBI:57540"/>
    </ligand>
</feature>
<name>A0A3M8EWX2_9ACTN</name>
<proteinExistence type="inferred from homology"/>
<feature type="region of interest" description="Disordered" evidence="7">
    <location>
        <begin position="1"/>
        <end position="57"/>
    </location>
</feature>
<feature type="compositionally biased region" description="Low complexity" evidence="7">
    <location>
        <begin position="9"/>
        <end position="18"/>
    </location>
</feature>
<comment type="cofactor">
    <cofactor evidence="5">
        <name>FAD</name>
        <dbReference type="ChEBI" id="CHEBI:57692"/>
    </cofactor>
    <text evidence="5">Binds 1 FAD per subunit.</text>
</comment>
<dbReference type="PANTHER" id="PTHR22912:SF151">
    <property type="entry name" value="DIHYDROLIPOYL DEHYDROGENASE, MITOCHONDRIAL"/>
    <property type="match status" value="1"/>
</dbReference>
<evidence type="ECO:0000256" key="4">
    <source>
        <dbReference type="ARBA" id="ARBA00023027"/>
    </source>
</evidence>
<keyword evidence="2" id="KW-0285">Flavoprotein</keyword>
<keyword evidence="5" id="KW-0547">Nucleotide-binding</keyword>
<keyword evidence="11" id="KW-1185">Reference proteome</keyword>
<dbReference type="PRINTS" id="PR00411">
    <property type="entry name" value="PNDRDTASEI"/>
</dbReference>
<sequence>MSRTPDASAAGAVEPPEAGGTGGAAGPEGTGERHGAPGAAPGPGRTPSGTGAHGPRAPREQVYDVIVLGGGAVGEHAAGSARAAGLSVAVVESELLGGDCSYWACMPSKALLRPVSALAAARAVAGSREAVTGPLAPGPVLDRRDAFVSHWEDGGQVDWLLSEGAELVRGHGRLDGPRRVVVRPAEGPEHILTARHAVVVATGSRPRLPELPGLPGARPWTSREATSSREIPERLAVVGGGVVAVEMACAWQALGSSVTMFVRGEELLRRMEPFVGELVAEGLAAAGVEIRTGVSVAEVRRASAGSTVTLVLDGVGESEADEVLFATGREPRTEDIGLETVGLRPGAWLEADDSCRVGGVDGDWLYAIGDVNRRALLTHQGKYQARIASAAIAARALGGGALETRAAEDTGRWGAHAATADSAAVPQVVFGEPEAASVGLTTAEAERLGYRVRAVDQDLGAVAGAGLYADHYRGRARMVVDLDREVLLGATFVGPGVAELLHSATVAVAGEVPVDRLWHAVPAFPTMSEVWLRLLQKYRQATAPRG</sequence>
<dbReference type="Gene3D" id="3.30.390.30">
    <property type="match status" value="1"/>
</dbReference>
<feature type="compositionally biased region" description="Low complexity" evidence="7">
    <location>
        <begin position="36"/>
        <end position="50"/>
    </location>
</feature>